<dbReference type="Gene3D" id="1.20.120.160">
    <property type="entry name" value="HPT domain"/>
    <property type="match status" value="1"/>
</dbReference>
<dbReference type="OrthoDB" id="7873775at2"/>
<accession>A0A4R5V502</accession>
<comment type="caution">
    <text evidence="1">The sequence shown here is derived from an EMBL/GenBank/DDBJ whole genome shotgun (WGS) entry which is preliminary data.</text>
</comment>
<organism evidence="1 2">
    <name type="scientific">Antarcticimicrobium luteum</name>
    <dbReference type="NCBI Taxonomy" id="2547397"/>
    <lineage>
        <taxon>Bacteria</taxon>
        <taxon>Pseudomonadati</taxon>
        <taxon>Pseudomonadota</taxon>
        <taxon>Alphaproteobacteria</taxon>
        <taxon>Rhodobacterales</taxon>
        <taxon>Paracoccaceae</taxon>
        <taxon>Antarcticimicrobium</taxon>
    </lineage>
</organism>
<name>A0A4R5V502_9RHOB</name>
<evidence type="ECO:0000313" key="2">
    <source>
        <dbReference type="Proteomes" id="UP000295301"/>
    </source>
</evidence>
<proteinExistence type="predicted"/>
<dbReference type="GO" id="GO:0000160">
    <property type="term" value="P:phosphorelay signal transduction system"/>
    <property type="evidence" value="ECO:0007669"/>
    <property type="project" value="InterPro"/>
</dbReference>
<evidence type="ECO:0000313" key="1">
    <source>
        <dbReference type="EMBL" id="TDK46821.1"/>
    </source>
</evidence>
<dbReference type="Proteomes" id="UP000295301">
    <property type="component" value="Unassembled WGS sequence"/>
</dbReference>
<dbReference type="RefSeq" id="WP_133360004.1">
    <property type="nucleotide sequence ID" value="NZ_SMUV01000066.1"/>
</dbReference>
<sequence length="126" mass="13805">MGVVLSLKKAEQIQLDQARLLVLDRKLGRDGADTVIGRASRELSARMTRCDRLWEAGDMIGLRKCARSMIAIADQAGMTNLARVAQDVTEAADQRDLVALAATLSRLRRVGESSLRAVWRARGAMV</sequence>
<keyword evidence="2" id="KW-1185">Reference proteome</keyword>
<reference evidence="1 2" key="1">
    <citation type="submission" date="2019-03" db="EMBL/GenBank/DDBJ databases">
        <title>Ruegeria lutea sp. nov., a novel strain, isolated from marine sediment, the Masan Bay, South Korea.</title>
        <authorList>
            <person name="Kim J."/>
            <person name="Kim D.-Y."/>
            <person name="Lee S.-S."/>
        </authorList>
    </citation>
    <scope>NUCLEOTIDE SEQUENCE [LARGE SCALE GENOMIC DNA]</scope>
    <source>
        <strain evidence="1 2">318-1</strain>
    </source>
</reference>
<dbReference type="EMBL" id="SMUV01000066">
    <property type="protein sequence ID" value="TDK46821.1"/>
    <property type="molecule type" value="Genomic_DNA"/>
</dbReference>
<gene>
    <name evidence="1" type="ORF">E1832_12040</name>
</gene>
<dbReference type="InterPro" id="IPR036641">
    <property type="entry name" value="HPT_dom_sf"/>
</dbReference>
<protein>
    <submittedName>
        <fullName evidence="1">Uncharacterized protein</fullName>
    </submittedName>
</protein>
<dbReference type="AlphaFoldDB" id="A0A4R5V502"/>